<keyword evidence="14" id="KW-1185">Reference proteome</keyword>
<dbReference type="AlphaFoldDB" id="A0A9P8NB46"/>
<evidence type="ECO:0000313" key="13">
    <source>
        <dbReference type="EMBL" id="KAH0967917.1"/>
    </source>
</evidence>
<evidence type="ECO:0000256" key="2">
    <source>
        <dbReference type="ARBA" id="ARBA00002692"/>
    </source>
</evidence>
<keyword evidence="9" id="KW-0676">Redox-active center</keyword>
<comment type="catalytic activity">
    <reaction evidence="1">
        <text>Catalyzes the rearrangement of -S-S- bonds in proteins.</text>
        <dbReference type="EC" id="5.3.4.1"/>
    </reaction>
</comment>
<evidence type="ECO:0000256" key="10">
    <source>
        <dbReference type="ARBA" id="ARBA00039846"/>
    </source>
</evidence>
<feature type="signal peptide" evidence="11">
    <location>
        <begin position="1"/>
        <end position="22"/>
    </location>
</feature>
<keyword evidence="11" id="KW-0732">Signal</keyword>
<proteinExistence type="inferred from homology"/>
<evidence type="ECO:0000313" key="14">
    <source>
        <dbReference type="Proteomes" id="UP000824596"/>
    </source>
</evidence>
<dbReference type="GeneID" id="68349688"/>
<keyword evidence="7" id="KW-1015">Disulfide bond</keyword>
<evidence type="ECO:0000256" key="9">
    <source>
        <dbReference type="ARBA" id="ARBA00023284"/>
    </source>
</evidence>
<dbReference type="GO" id="GO:0006457">
    <property type="term" value="P:protein folding"/>
    <property type="evidence" value="ECO:0007669"/>
    <property type="project" value="TreeGrafter"/>
</dbReference>
<dbReference type="InterPro" id="IPR036249">
    <property type="entry name" value="Thioredoxin-like_sf"/>
</dbReference>
<name>A0A9P8NB46_9HYPO</name>
<gene>
    <name evidence="13" type="ORF">HRG_00559</name>
</gene>
<sequence>MYQKRLASGFLAALAGVATADSDVTQLTQKTFKDFMTTNKVTLVLAKFCAPWCGHCKALAQEYEEAATSLKAKNIKLVKVDCTEEAGIDNVMPYNGQRKADAIHACMNGDKVVVVASIAADNKASNETFSAVANILRDEYMFGGLNDAAVAGAEGVKFPSIVLYKSFDEGKNKFQEKFEVEAIDTFIKVSVIPLVGEVGPKTYSYYMSAGLPLAYIFAETEEERYSLAKALQPVAKKYRGKCGHCKALAPKYEQLGAMYAKSEFRDKVVIAKVDATANDVPDDVSGFPTLKIYPAGGKDSPITYSSSRNIEDLLKIYQGEWQE</sequence>
<evidence type="ECO:0000256" key="8">
    <source>
        <dbReference type="ARBA" id="ARBA00023235"/>
    </source>
</evidence>
<feature type="chain" id="PRO_5040459106" description="Protein disulfide-isomerase" evidence="11">
    <location>
        <begin position="23"/>
        <end position="323"/>
    </location>
</feature>
<comment type="similarity">
    <text evidence="4">Belongs to the protein disulfide isomerase family.</text>
</comment>
<dbReference type="Gene3D" id="3.40.30.10">
    <property type="entry name" value="Glutaredoxin"/>
    <property type="match status" value="3"/>
</dbReference>
<dbReference type="EC" id="5.3.4.1" evidence="5"/>
<comment type="function">
    <text evidence="2">Participates in the folding of proteins containing disulfide bonds, may be involved in glycosylation, prolyl hydroxylation and triglyceride transfer.</text>
</comment>
<protein>
    <recommendedName>
        <fullName evidence="10">Protein disulfide-isomerase</fullName>
        <ecNumber evidence="5">5.3.4.1</ecNumber>
    </recommendedName>
</protein>
<dbReference type="CDD" id="cd02961">
    <property type="entry name" value="PDI_a_family"/>
    <property type="match status" value="1"/>
</dbReference>
<dbReference type="Pfam" id="PF00085">
    <property type="entry name" value="Thioredoxin"/>
    <property type="match status" value="1"/>
</dbReference>
<dbReference type="FunFam" id="3.40.30.10:FF:000185">
    <property type="entry name" value="Protein disulfide-isomerase"/>
    <property type="match status" value="1"/>
</dbReference>
<dbReference type="InterPro" id="IPR013766">
    <property type="entry name" value="Thioredoxin_domain"/>
</dbReference>
<accession>A0A9P8NB46</accession>
<evidence type="ECO:0000256" key="3">
    <source>
        <dbReference type="ARBA" id="ARBA00004319"/>
    </source>
</evidence>
<dbReference type="GO" id="GO:0034976">
    <property type="term" value="P:response to endoplasmic reticulum stress"/>
    <property type="evidence" value="ECO:0007669"/>
    <property type="project" value="TreeGrafter"/>
</dbReference>
<comment type="subcellular location">
    <subcellularLocation>
        <location evidence="3">Endoplasmic reticulum lumen</location>
    </subcellularLocation>
</comment>
<evidence type="ECO:0000256" key="1">
    <source>
        <dbReference type="ARBA" id="ARBA00001182"/>
    </source>
</evidence>
<dbReference type="SUPFAM" id="SSF52833">
    <property type="entry name" value="Thioredoxin-like"/>
    <property type="match status" value="4"/>
</dbReference>
<dbReference type="GO" id="GO:0003756">
    <property type="term" value="F:protein disulfide isomerase activity"/>
    <property type="evidence" value="ECO:0007669"/>
    <property type="project" value="UniProtKB-EC"/>
</dbReference>
<dbReference type="Pfam" id="PF13848">
    <property type="entry name" value="Thioredoxin_6"/>
    <property type="match status" value="1"/>
</dbReference>
<feature type="domain" description="Thioredoxin" evidence="12">
    <location>
        <begin position="6"/>
        <end position="188"/>
    </location>
</feature>
<dbReference type="RefSeq" id="XP_044725430.1">
    <property type="nucleotide sequence ID" value="XM_044859030.1"/>
</dbReference>
<evidence type="ECO:0000256" key="4">
    <source>
        <dbReference type="ARBA" id="ARBA00006347"/>
    </source>
</evidence>
<evidence type="ECO:0000256" key="6">
    <source>
        <dbReference type="ARBA" id="ARBA00022824"/>
    </source>
</evidence>
<evidence type="ECO:0000256" key="11">
    <source>
        <dbReference type="SAM" id="SignalP"/>
    </source>
</evidence>
<dbReference type="PROSITE" id="PS51352">
    <property type="entry name" value="THIOREDOXIN_2"/>
    <property type="match status" value="1"/>
</dbReference>
<dbReference type="CDD" id="cd02981">
    <property type="entry name" value="PDI_b_family"/>
    <property type="match status" value="1"/>
</dbReference>
<keyword evidence="8" id="KW-0413">Isomerase</keyword>
<evidence type="ECO:0000256" key="5">
    <source>
        <dbReference type="ARBA" id="ARBA00012723"/>
    </source>
</evidence>
<dbReference type="OrthoDB" id="427280at2759"/>
<dbReference type="Proteomes" id="UP000824596">
    <property type="component" value="Unassembled WGS sequence"/>
</dbReference>
<comment type="caution">
    <text evidence="13">The sequence shown here is derived from an EMBL/GenBank/DDBJ whole genome shotgun (WGS) entry which is preliminary data.</text>
</comment>
<keyword evidence="6" id="KW-0256">Endoplasmic reticulum</keyword>
<dbReference type="GO" id="GO:0005788">
    <property type="term" value="C:endoplasmic reticulum lumen"/>
    <property type="evidence" value="ECO:0007669"/>
    <property type="project" value="UniProtKB-SubCell"/>
</dbReference>
<evidence type="ECO:0000256" key="7">
    <source>
        <dbReference type="ARBA" id="ARBA00023157"/>
    </source>
</evidence>
<dbReference type="PANTHER" id="PTHR18929:SF132">
    <property type="entry name" value="PROTEIN DISULFIDE-ISOMERASE A3"/>
    <property type="match status" value="1"/>
</dbReference>
<dbReference type="PANTHER" id="PTHR18929">
    <property type="entry name" value="PROTEIN DISULFIDE ISOMERASE"/>
    <property type="match status" value="1"/>
</dbReference>
<organism evidence="13 14">
    <name type="scientific">Hirsutella rhossiliensis</name>
    <dbReference type="NCBI Taxonomy" id="111463"/>
    <lineage>
        <taxon>Eukaryota</taxon>
        <taxon>Fungi</taxon>
        <taxon>Dikarya</taxon>
        <taxon>Ascomycota</taxon>
        <taxon>Pezizomycotina</taxon>
        <taxon>Sordariomycetes</taxon>
        <taxon>Hypocreomycetidae</taxon>
        <taxon>Hypocreales</taxon>
        <taxon>Ophiocordycipitaceae</taxon>
        <taxon>Hirsutella</taxon>
    </lineage>
</organism>
<dbReference type="EMBL" id="JAIZPD010000001">
    <property type="protein sequence ID" value="KAH0967917.1"/>
    <property type="molecule type" value="Genomic_DNA"/>
</dbReference>
<evidence type="ECO:0000259" key="12">
    <source>
        <dbReference type="PROSITE" id="PS51352"/>
    </source>
</evidence>
<reference evidence="13" key="1">
    <citation type="submission" date="2021-09" db="EMBL/GenBank/DDBJ databases">
        <title>A high-quality genome of the endoparasitic fungus Hirsutella rhossiliensis with a comparison of Hirsutella genomes reveals transposable elements contributing to genome size variation.</title>
        <authorList>
            <person name="Lin R."/>
            <person name="Jiao Y."/>
            <person name="Sun X."/>
            <person name="Ling J."/>
            <person name="Xie B."/>
            <person name="Cheng X."/>
        </authorList>
    </citation>
    <scope>NUCLEOTIDE SEQUENCE</scope>
    <source>
        <strain evidence="13">HR02</strain>
    </source>
</reference>